<keyword evidence="24" id="KW-1185">Reference proteome</keyword>
<keyword evidence="8 17" id="KW-0732">Signal</keyword>
<evidence type="ECO:0000256" key="4">
    <source>
        <dbReference type="ARBA" id="ARBA00010541"/>
    </source>
</evidence>
<evidence type="ECO:0000256" key="14">
    <source>
        <dbReference type="ARBA" id="ARBA00032850"/>
    </source>
</evidence>
<feature type="active site" description="Charge relay system" evidence="15">
    <location>
        <position position="218"/>
    </location>
</feature>
<evidence type="ECO:0000313" key="19">
    <source>
        <dbReference type="EMBL" id="AWY01875.1"/>
    </source>
</evidence>
<feature type="signal peptide" evidence="17">
    <location>
        <begin position="1"/>
        <end position="25"/>
    </location>
</feature>
<evidence type="ECO:0000256" key="13">
    <source>
        <dbReference type="ARBA" id="ARBA00023016"/>
    </source>
</evidence>
<dbReference type="FunFam" id="2.30.42.10:FF:000037">
    <property type="entry name" value="Periplasmic serine endoprotease DegP-like"/>
    <property type="match status" value="1"/>
</dbReference>
<dbReference type="OrthoDB" id="9758917at2"/>
<dbReference type="Pfam" id="PF13365">
    <property type="entry name" value="Trypsin_2"/>
    <property type="match status" value="1"/>
</dbReference>
<dbReference type="Pfam" id="PF13180">
    <property type="entry name" value="PDZ_2"/>
    <property type="match status" value="1"/>
</dbReference>
<dbReference type="Gene3D" id="2.30.42.10">
    <property type="match status" value="1"/>
</dbReference>
<comment type="function">
    <text evidence="2">Might be efficient in the degradation of transiently denatured and unfolded proteins which accumulate in the periplasm following stress conditions.</text>
</comment>
<evidence type="ECO:0000256" key="16">
    <source>
        <dbReference type="PIRSR" id="PIRSR611782-2"/>
    </source>
</evidence>
<feature type="binding site" evidence="16">
    <location>
        <begin position="216"/>
        <end position="218"/>
    </location>
    <ligand>
        <name>substrate</name>
    </ligand>
</feature>
<dbReference type="InterPro" id="IPR011782">
    <property type="entry name" value="Pept_S1C_Do"/>
</dbReference>
<keyword evidence="12" id="KW-0720">Serine protease</keyword>
<dbReference type="Gene3D" id="2.40.10.120">
    <property type="match status" value="1"/>
</dbReference>
<sequence>MNRLLKHVSVVFVSTFMLTSMLSHAASLPDFTELVEEASPAVVNISTEQTVTTKTANEGGQQLGPNSEELNEFFKHFFGQQPFGQQAPPQQQGPRSSLGSGFIISQDGYVLTNNHVIDEADVIHVRLNDRREYIAKLVGTDPRTDLALLKIDAENLPIVKMGDSDKLKPGQWVLAIGSPFGFDYTVTAGIVSATGRNLPSDSYVPFIQTDVAINPGNSGGPLFNLDGEVVGINSQIYTRSGGFMGVSFAIPSNVVMSVVDQLKQDGKVSRAWLGVLIQDVNNELAESFGLDRPSGALISRVLPDSPAEKSGLKSGDIIMVFNGKKIEHSAELPYVVGQMKAGEKVDAKVYRDGKEQTISVTLEARPNDPKALAQSQQDQNRLGMIVGEVPADMAKKFDIESGVIIEQVMGGTAARNGLQQGDVITMLNGKRIDGVAAFTEIAKAIPNDRSVPMRVIRQGYPMFIPFKIVE</sequence>
<reference evidence="19 22" key="1">
    <citation type="submission" date="2016-06" db="EMBL/GenBank/DDBJ databases">
        <title>The sequenced genome of the ice-adhering bacterium Marinomonas primoryensis, from Antarctica.</title>
        <authorList>
            <person name="Graham L."/>
            <person name="Vance T.D.R."/>
            <person name="Davies P.L."/>
        </authorList>
    </citation>
    <scope>NUCLEOTIDE SEQUENCE [LARGE SCALE GENOMIC DNA]</scope>
    <source>
        <strain evidence="19 22">AceL</strain>
    </source>
</reference>
<dbReference type="CDD" id="cd10839">
    <property type="entry name" value="cpPDZ1_DegP-like"/>
    <property type="match status" value="1"/>
</dbReference>
<evidence type="ECO:0000256" key="5">
    <source>
        <dbReference type="ARBA" id="ARBA00013035"/>
    </source>
</evidence>
<dbReference type="KEGG" id="mpri:MP3633_2913"/>
<evidence type="ECO:0000313" key="20">
    <source>
        <dbReference type="EMBL" id="MEP7730290.1"/>
    </source>
</evidence>
<accession>A0A2Z4PWX4</accession>
<proteinExistence type="inferred from homology"/>
<evidence type="ECO:0000256" key="6">
    <source>
        <dbReference type="ARBA" id="ARBA00013958"/>
    </source>
</evidence>
<keyword evidence="13" id="KW-0346">Stress response</keyword>
<comment type="subcellular location">
    <subcellularLocation>
        <location evidence="3">Periplasm</location>
    </subcellularLocation>
</comment>
<evidence type="ECO:0000256" key="15">
    <source>
        <dbReference type="PIRSR" id="PIRSR611782-1"/>
    </source>
</evidence>
<dbReference type="RefSeq" id="WP_112140739.1">
    <property type="nucleotide sequence ID" value="NZ_BAAAEF010000025.1"/>
</dbReference>
<evidence type="ECO:0000256" key="8">
    <source>
        <dbReference type="ARBA" id="ARBA00022729"/>
    </source>
</evidence>
<evidence type="ECO:0000256" key="3">
    <source>
        <dbReference type="ARBA" id="ARBA00004418"/>
    </source>
</evidence>
<dbReference type="SMART" id="SM00228">
    <property type="entry name" value="PDZ"/>
    <property type="match status" value="2"/>
</dbReference>
<keyword evidence="11" id="KW-0378">Hydrolase</keyword>
<dbReference type="PRINTS" id="PR00834">
    <property type="entry name" value="PROTEASES2C"/>
</dbReference>
<evidence type="ECO:0000256" key="10">
    <source>
        <dbReference type="ARBA" id="ARBA00022764"/>
    </source>
</evidence>
<dbReference type="GO" id="GO:0042597">
    <property type="term" value="C:periplasmic space"/>
    <property type="evidence" value="ECO:0007669"/>
    <property type="project" value="UniProtKB-SubCell"/>
</dbReference>
<dbReference type="Pfam" id="PF00595">
    <property type="entry name" value="PDZ"/>
    <property type="match status" value="1"/>
</dbReference>
<dbReference type="InterPro" id="IPR009003">
    <property type="entry name" value="Peptidase_S1_PA"/>
</dbReference>
<evidence type="ECO:0000256" key="2">
    <source>
        <dbReference type="ARBA" id="ARBA00002610"/>
    </source>
</evidence>
<feature type="domain" description="PDZ" evidence="18">
    <location>
        <begin position="359"/>
        <end position="435"/>
    </location>
</feature>
<reference evidence="21 23" key="2">
    <citation type="submission" date="2020-06" db="EMBL/GenBank/DDBJ databases">
        <authorList>
            <person name="Voronona O.L."/>
            <person name="Aksenova E.I."/>
            <person name="Kunda M.S."/>
            <person name="Semenov A.N."/>
            <person name="Ryzhova N."/>
        </authorList>
    </citation>
    <scope>NUCLEOTIDE SEQUENCE [LARGE SCALE GENOMIC DNA]</scope>
    <source>
        <strain evidence="21 23">MPKMM3633</strain>
    </source>
</reference>
<dbReference type="Proteomes" id="UP000249898">
    <property type="component" value="Chromosome"/>
</dbReference>
<feature type="active site" description="Charge relay system" evidence="15">
    <location>
        <position position="115"/>
    </location>
</feature>
<reference evidence="20 24" key="3">
    <citation type="submission" date="2024-05" db="EMBL/GenBank/DDBJ databases">
        <authorList>
            <person name="Busch G.E."/>
            <person name="Sharma I."/>
        </authorList>
    </citation>
    <scope>NUCLEOTIDE SEQUENCE [LARGE SCALE GENOMIC DNA]</scope>
    <source>
        <strain evidence="20 24">23GB23</strain>
    </source>
</reference>
<dbReference type="EMBL" id="CP016181">
    <property type="protein sequence ID" value="AWY01875.1"/>
    <property type="molecule type" value="Genomic_DNA"/>
</dbReference>
<evidence type="ECO:0000313" key="24">
    <source>
        <dbReference type="Proteomes" id="UP001471651"/>
    </source>
</evidence>
<dbReference type="EMBL" id="CP054301">
    <property type="protein sequence ID" value="QKK81640.1"/>
    <property type="molecule type" value="Genomic_DNA"/>
</dbReference>
<dbReference type="InterPro" id="IPR036034">
    <property type="entry name" value="PDZ_sf"/>
</dbReference>
<evidence type="ECO:0000256" key="11">
    <source>
        <dbReference type="ARBA" id="ARBA00022801"/>
    </source>
</evidence>
<dbReference type="SUPFAM" id="SSF50494">
    <property type="entry name" value="Trypsin-like serine proteases"/>
    <property type="match status" value="1"/>
</dbReference>
<feature type="binding site" evidence="16">
    <location>
        <position position="145"/>
    </location>
    <ligand>
        <name>substrate</name>
    </ligand>
</feature>
<keyword evidence="7 21" id="KW-0645">Protease</keyword>
<feature type="domain" description="PDZ" evidence="18">
    <location>
        <begin position="258"/>
        <end position="353"/>
    </location>
</feature>
<keyword evidence="9" id="KW-0677">Repeat</keyword>
<dbReference type="EMBL" id="JBDYKN010000011">
    <property type="protein sequence ID" value="MEP7730290.1"/>
    <property type="molecule type" value="Genomic_DNA"/>
</dbReference>
<evidence type="ECO:0000313" key="23">
    <source>
        <dbReference type="Proteomes" id="UP000509371"/>
    </source>
</evidence>
<evidence type="ECO:0000256" key="1">
    <source>
        <dbReference type="ARBA" id="ARBA00001772"/>
    </source>
</evidence>
<dbReference type="Proteomes" id="UP001471651">
    <property type="component" value="Unassembled WGS sequence"/>
</dbReference>
<dbReference type="NCBIfam" id="TIGR02037">
    <property type="entry name" value="degP_htrA_DO"/>
    <property type="match status" value="1"/>
</dbReference>
<dbReference type="PANTHER" id="PTHR22939:SF130">
    <property type="entry name" value="PERIPLASMIC SERINE ENDOPROTEASE DEGP-LIKE-RELATED"/>
    <property type="match status" value="1"/>
</dbReference>
<dbReference type="InterPro" id="IPR001940">
    <property type="entry name" value="Peptidase_S1C"/>
</dbReference>
<gene>
    <name evidence="19" type="ORF">A8139_19335</name>
    <name evidence="20" type="ORF">ABKW32_12590</name>
    <name evidence="21" type="ORF">MP3633_2913</name>
</gene>
<name>A0A2Z4PWX4_9GAMM</name>
<evidence type="ECO:0000256" key="9">
    <source>
        <dbReference type="ARBA" id="ARBA00022737"/>
    </source>
</evidence>
<organism evidence="19 22">
    <name type="scientific">Marinomonas primoryensis</name>
    <dbReference type="NCBI Taxonomy" id="178399"/>
    <lineage>
        <taxon>Bacteria</taxon>
        <taxon>Pseudomonadati</taxon>
        <taxon>Pseudomonadota</taxon>
        <taxon>Gammaproteobacteria</taxon>
        <taxon>Oceanospirillales</taxon>
        <taxon>Oceanospirillaceae</taxon>
        <taxon>Marinomonas</taxon>
    </lineage>
</organism>
<keyword evidence="10" id="KW-0574">Periplasm</keyword>
<dbReference type="Gene3D" id="2.30.42.60">
    <property type="match status" value="1"/>
</dbReference>
<protein>
    <recommendedName>
        <fullName evidence="6">Probable periplasmic serine endoprotease DegP-like</fullName>
        <ecNumber evidence="5">3.4.21.107</ecNumber>
    </recommendedName>
    <alternativeName>
        <fullName evidence="14">Protease Do</fullName>
    </alternativeName>
</protein>
<evidence type="ECO:0000259" key="18">
    <source>
        <dbReference type="PROSITE" id="PS50106"/>
    </source>
</evidence>
<dbReference type="PROSITE" id="PS50106">
    <property type="entry name" value="PDZ"/>
    <property type="match status" value="2"/>
</dbReference>
<feature type="active site" description="Charge relay system" evidence="15">
    <location>
        <position position="145"/>
    </location>
</feature>
<evidence type="ECO:0000313" key="21">
    <source>
        <dbReference type="EMBL" id="QKK81640.1"/>
    </source>
</evidence>
<dbReference type="GO" id="GO:0006508">
    <property type="term" value="P:proteolysis"/>
    <property type="evidence" value="ECO:0007669"/>
    <property type="project" value="UniProtKB-KW"/>
</dbReference>
<evidence type="ECO:0000256" key="12">
    <source>
        <dbReference type="ARBA" id="ARBA00022825"/>
    </source>
</evidence>
<dbReference type="PANTHER" id="PTHR22939">
    <property type="entry name" value="SERINE PROTEASE FAMILY S1C HTRA-RELATED"/>
    <property type="match status" value="1"/>
</dbReference>
<feature type="binding site" evidence="16">
    <location>
        <position position="48"/>
    </location>
    <ligand>
        <name>substrate</name>
    </ligand>
</feature>
<comment type="catalytic activity">
    <reaction evidence="1">
        <text>Acts on substrates that are at least partially unfolded. The cleavage site P1 residue is normally between a pair of hydrophobic residues, such as Val-|-Val.</text>
        <dbReference type="EC" id="3.4.21.107"/>
    </reaction>
</comment>
<dbReference type="SUPFAM" id="SSF50156">
    <property type="entry name" value="PDZ domain-like"/>
    <property type="match status" value="2"/>
</dbReference>
<dbReference type="FunFam" id="2.40.10.120:FF:000007">
    <property type="entry name" value="Periplasmic serine endoprotease DegP-like"/>
    <property type="match status" value="1"/>
</dbReference>
<feature type="chain" id="PRO_5044583741" description="Probable periplasmic serine endoprotease DegP-like" evidence="17">
    <location>
        <begin position="26"/>
        <end position="470"/>
    </location>
</feature>
<evidence type="ECO:0000256" key="17">
    <source>
        <dbReference type="SAM" id="SignalP"/>
    </source>
</evidence>
<comment type="similarity">
    <text evidence="4">Belongs to the peptidase S1C family.</text>
</comment>
<evidence type="ECO:0000313" key="22">
    <source>
        <dbReference type="Proteomes" id="UP000249898"/>
    </source>
</evidence>
<dbReference type="GO" id="GO:0004252">
    <property type="term" value="F:serine-type endopeptidase activity"/>
    <property type="evidence" value="ECO:0007669"/>
    <property type="project" value="InterPro"/>
</dbReference>
<feature type="binding site" evidence="16">
    <location>
        <position position="115"/>
    </location>
    <ligand>
        <name>substrate</name>
    </ligand>
</feature>
<dbReference type="Proteomes" id="UP000509371">
    <property type="component" value="Chromosome"/>
</dbReference>
<dbReference type="AlphaFoldDB" id="A0A2Z4PWX4"/>
<evidence type="ECO:0000256" key="7">
    <source>
        <dbReference type="ARBA" id="ARBA00022670"/>
    </source>
</evidence>
<dbReference type="InterPro" id="IPR001478">
    <property type="entry name" value="PDZ"/>
</dbReference>
<dbReference type="EC" id="3.4.21.107" evidence="5"/>